<comment type="caution">
    <text evidence="2">The sequence shown here is derived from an EMBL/GenBank/DDBJ whole genome shotgun (WGS) entry which is preliminary data.</text>
</comment>
<dbReference type="InterPro" id="IPR055290">
    <property type="entry name" value="At3g26010-like"/>
</dbReference>
<evidence type="ECO:0000313" key="2">
    <source>
        <dbReference type="EMBL" id="KAF8727853.1"/>
    </source>
</evidence>
<protein>
    <recommendedName>
        <fullName evidence="1">F-box domain-containing protein</fullName>
    </recommendedName>
</protein>
<dbReference type="PROSITE" id="PS50181">
    <property type="entry name" value="FBOX"/>
    <property type="match status" value="1"/>
</dbReference>
<dbReference type="CDD" id="cd22157">
    <property type="entry name" value="F-box_AtFBW1-like"/>
    <property type="match status" value="1"/>
</dbReference>
<dbReference type="InterPro" id="IPR058922">
    <property type="entry name" value="WHD_DRP"/>
</dbReference>
<proteinExistence type="predicted"/>
<dbReference type="PANTHER" id="PTHR35546:SF105">
    <property type="entry name" value="OS05G0139200 PROTEIN"/>
    <property type="match status" value="1"/>
</dbReference>
<accession>A0A835F3V0</accession>
<dbReference type="Gene3D" id="1.20.1280.50">
    <property type="match status" value="1"/>
</dbReference>
<dbReference type="Pfam" id="PF23559">
    <property type="entry name" value="WHD_DRP"/>
    <property type="match status" value="1"/>
</dbReference>
<dbReference type="InterPro" id="IPR036388">
    <property type="entry name" value="WH-like_DNA-bd_sf"/>
</dbReference>
<dbReference type="EMBL" id="JACEFO010001629">
    <property type="protein sequence ID" value="KAF8727853.1"/>
    <property type="molecule type" value="Genomic_DNA"/>
</dbReference>
<dbReference type="InterPro" id="IPR036047">
    <property type="entry name" value="F-box-like_dom_sf"/>
</dbReference>
<evidence type="ECO:0000259" key="1">
    <source>
        <dbReference type="PROSITE" id="PS50181"/>
    </source>
</evidence>
<feature type="domain" description="F-box" evidence="1">
    <location>
        <begin position="210"/>
        <end position="256"/>
    </location>
</feature>
<gene>
    <name evidence="2" type="ORF">HU200_018418</name>
</gene>
<dbReference type="AlphaFoldDB" id="A0A835F3V0"/>
<dbReference type="Proteomes" id="UP000636709">
    <property type="component" value="Unassembled WGS sequence"/>
</dbReference>
<reference evidence="2" key="1">
    <citation type="submission" date="2020-07" db="EMBL/GenBank/DDBJ databases">
        <title>Genome sequence and genetic diversity analysis of an under-domesticated orphan crop, white fonio (Digitaria exilis).</title>
        <authorList>
            <person name="Bennetzen J.L."/>
            <person name="Chen S."/>
            <person name="Ma X."/>
            <person name="Wang X."/>
            <person name="Yssel A.E.J."/>
            <person name="Chaluvadi S.R."/>
            <person name="Johnson M."/>
            <person name="Gangashetty P."/>
            <person name="Hamidou F."/>
            <person name="Sanogo M.D."/>
            <person name="Zwaenepoel A."/>
            <person name="Wallace J."/>
            <person name="Van De Peer Y."/>
            <person name="Van Deynze A."/>
        </authorList>
    </citation>
    <scope>NUCLEOTIDE SEQUENCE</scope>
    <source>
        <tissue evidence="2">Leaves</tissue>
    </source>
</reference>
<dbReference type="InterPro" id="IPR017451">
    <property type="entry name" value="F-box-assoc_interact_dom"/>
</dbReference>
<dbReference type="Pfam" id="PF08268">
    <property type="entry name" value="FBA_3"/>
    <property type="match status" value="1"/>
</dbReference>
<organism evidence="2 3">
    <name type="scientific">Digitaria exilis</name>
    <dbReference type="NCBI Taxonomy" id="1010633"/>
    <lineage>
        <taxon>Eukaryota</taxon>
        <taxon>Viridiplantae</taxon>
        <taxon>Streptophyta</taxon>
        <taxon>Embryophyta</taxon>
        <taxon>Tracheophyta</taxon>
        <taxon>Spermatophyta</taxon>
        <taxon>Magnoliopsida</taxon>
        <taxon>Liliopsida</taxon>
        <taxon>Poales</taxon>
        <taxon>Poaceae</taxon>
        <taxon>PACMAD clade</taxon>
        <taxon>Panicoideae</taxon>
        <taxon>Panicodae</taxon>
        <taxon>Paniceae</taxon>
        <taxon>Anthephorinae</taxon>
        <taxon>Digitaria</taxon>
    </lineage>
</organism>
<dbReference type="Gene3D" id="1.10.10.10">
    <property type="entry name" value="Winged helix-like DNA-binding domain superfamily/Winged helix DNA-binding domain"/>
    <property type="match status" value="1"/>
</dbReference>
<dbReference type="NCBIfam" id="TIGR01640">
    <property type="entry name" value="F_box_assoc_1"/>
    <property type="match status" value="1"/>
</dbReference>
<dbReference type="PANTHER" id="PTHR35546">
    <property type="entry name" value="F-BOX PROTEIN INTERACTION DOMAIN PROTEIN-RELATED"/>
    <property type="match status" value="1"/>
</dbReference>
<evidence type="ECO:0000313" key="3">
    <source>
        <dbReference type="Proteomes" id="UP000636709"/>
    </source>
</evidence>
<name>A0A835F3V0_9POAL</name>
<dbReference type="OrthoDB" id="605328at2759"/>
<sequence>MPIYLKRCFIALSLFPKDYRFDKYEVIPLWKSLGLLHPDARDNEDNIGHRYLSELVQRSILECEGDAYIMHDLTNDLASYVAGEEFLRLDEGVAEISPDVRYISSASVCKTASPRILNCSNSLRAIIVMCKEDADMEISDGFLLNFTQLRTVLLQGEGCVYEDWVMCQKRKMQKKQICRVKANSNNWFWATSSHGGGSRLHEMEAASAKRKPAASLKDELLVEILRRLPVRSVCRFKCVSRSWRNLISNPAHRKKLPQTLAGFFYRSWNWERFPRSARHFTNITGKGRPFIVPSFSFLPVPSDNVTLLDSCNGLLLCRCFGAGDASPPFHYVVCNPATKKWVMLPDGSGEDRTACLGFDPAVSSHFHVVEYVLDEEECVTGVEIYSSKTAAWSFKESEWDSDVSLYDDERSVFLNGFMHMLTSDEDNGNHVVAMVDMEGKTWRTIPVPTKYFVGSIHQYQGRLCFLNIDNADASKLSIWILKDHAAHEWTRRHSVRIQFLFPEKDIEINMNWTLITFHPECNLIYFVYGWDDTLIAYEMDRKEVRVIRKLGNECSGPYLPYVPLFTEALADG</sequence>
<dbReference type="Pfam" id="PF00646">
    <property type="entry name" value="F-box"/>
    <property type="match status" value="1"/>
</dbReference>
<keyword evidence="3" id="KW-1185">Reference proteome</keyword>
<dbReference type="SMART" id="SM00256">
    <property type="entry name" value="FBOX"/>
    <property type="match status" value="1"/>
</dbReference>
<dbReference type="InterPro" id="IPR013187">
    <property type="entry name" value="F-box-assoc_dom_typ3"/>
</dbReference>
<dbReference type="SUPFAM" id="SSF81383">
    <property type="entry name" value="F-box domain"/>
    <property type="match status" value="1"/>
</dbReference>
<dbReference type="InterPro" id="IPR001810">
    <property type="entry name" value="F-box_dom"/>
</dbReference>